<sequence>MSRSDTNRSVTIIRTGPQALIQDLGRPGNAHLGVPPSGALDQDSLKLANRLVGNPEDAAGLELLLGGLALKANTSCTIAVTGPSTELEVDGRLADSHQPIHLKPGQALEIGTPRTGLRSYLAISGGIEVPEELGSRSTDLLSGIGPDPLRDNDVLHLGKPNTPNGADVVPPVQALQTLVIPIRLGPRDDWFEQAETQLRQGSWTVSDRSNRVGARLQGTALNRRDGEIPSEGMITGAVQVPPDGQPVVFLNDHPTTGGYPVIGVVDNDYLRFLGQARPGTKVRFRPID</sequence>
<accession>A0ABU4UYD3</accession>
<dbReference type="EMBL" id="JAXAVU010000009">
    <property type="protein sequence ID" value="MDX8144474.1"/>
    <property type="molecule type" value="Genomic_DNA"/>
</dbReference>
<dbReference type="SMART" id="SM00797">
    <property type="entry name" value="AHS2"/>
    <property type="match status" value="1"/>
</dbReference>
<dbReference type="NCBIfam" id="TIGR00724">
    <property type="entry name" value="urea_amlyse_rel"/>
    <property type="match status" value="1"/>
</dbReference>
<dbReference type="PANTHER" id="PTHR43309">
    <property type="entry name" value="5-OXOPROLINASE SUBUNIT C"/>
    <property type="match status" value="1"/>
</dbReference>
<proteinExistence type="predicted"/>
<keyword evidence="3" id="KW-0067">ATP-binding</keyword>
<evidence type="ECO:0000313" key="6">
    <source>
        <dbReference type="Proteomes" id="UP001285352"/>
    </source>
</evidence>
<keyword evidence="6" id="KW-1185">Reference proteome</keyword>
<dbReference type="RefSeq" id="WP_319976671.1">
    <property type="nucleotide sequence ID" value="NZ_JAXAVU010000009.1"/>
</dbReference>
<dbReference type="SUPFAM" id="SSF50891">
    <property type="entry name" value="Cyclophilin-like"/>
    <property type="match status" value="1"/>
</dbReference>
<organism evidence="5 6">
    <name type="scientific">Lentzea sokolovensis</name>
    <dbReference type="NCBI Taxonomy" id="3095429"/>
    <lineage>
        <taxon>Bacteria</taxon>
        <taxon>Bacillati</taxon>
        <taxon>Actinomycetota</taxon>
        <taxon>Actinomycetes</taxon>
        <taxon>Pseudonocardiales</taxon>
        <taxon>Pseudonocardiaceae</taxon>
        <taxon>Lentzea</taxon>
    </lineage>
</organism>
<gene>
    <name evidence="5" type="ORF">SK854_20315</name>
</gene>
<dbReference type="InterPro" id="IPR003778">
    <property type="entry name" value="CT_A_B"/>
</dbReference>
<dbReference type="PANTHER" id="PTHR43309:SF3">
    <property type="entry name" value="5-OXOPROLINASE SUBUNIT C"/>
    <property type="match status" value="1"/>
</dbReference>
<evidence type="ECO:0000259" key="4">
    <source>
        <dbReference type="SMART" id="SM00797"/>
    </source>
</evidence>
<comment type="caution">
    <text evidence="5">The sequence shown here is derived from an EMBL/GenBank/DDBJ whole genome shotgun (WGS) entry which is preliminary data.</text>
</comment>
<dbReference type="Proteomes" id="UP001285352">
    <property type="component" value="Unassembled WGS sequence"/>
</dbReference>
<evidence type="ECO:0000256" key="2">
    <source>
        <dbReference type="ARBA" id="ARBA00022801"/>
    </source>
</evidence>
<evidence type="ECO:0000313" key="5">
    <source>
        <dbReference type="EMBL" id="MDX8144474.1"/>
    </source>
</evidence>
<evidence type="ECO:0000256" key="1">
    <source>
        <dbReference type="ARBA" id="ARBA00022741"/>
    </source>
</evidence>
<name>A0ABU4UYD3_9PSEU</name>
<protein>
    <submittedName>
        <fullName evidence="5">Biotin-dependent carboxyltransferase family protein</fullName>
    </submittedName>
</protein>
<keyword evidence="1" id="KW-0547">Nucleotide-binding</keyword>
<dbReference type="InterPro" id="IPR029000">
    <property type="entry name" value="Cyclophilin-like_dom_sf"/>
</dbReference>
<feature type="domain" description="Carboxyltransferase" evidence="4">
    <location>
        <begin position="31"/>
        <end position="288"/>
    </location>
</feature>
<reference evidence="5 6" key="1">
    <citation type="submission" date="2023-11" db="EMBL/GenBank/DDBJ databases">
        <title>Lentzea sokolovensis, sp. nov., Lentzea kristufkii, sp. nov., and Lentzea miocenensis, sp. nov., rare actinobacteria from Sokolov Coal Basin, Miocene lacustrine sediment, Czech Republic.</title>
        <authorList>
            <person name="Lara A."/>
            <person name="Kotroba L."/>
            <person name="Nouioui I."/>
            <person name="Neumann-Schaal M."/>
            <person name="Mast Y."/>
            <person name="Chronakova A."/>
        </authorList>
    </citation>
    <scope>NUCLEOTIDE SEQUENCE [LARGE SCALE GENOMIC DNA]</scope>
    <source>
        <strain evidence="5 6">BCCO 10_0061</strain>
    </source>
</reference>
<dbReference type="Gene3D" id="2.40.100.10">
    <property type="entry name" value="Cyclophilin-like"/>
    <property type="match status" value="1"/>
</dbReference>
<keyword evidence="2" id="KW-0378">Hydrolase</keyword>
<dbReference type="InterPro" id="IPR052708">
    <property type="entry name" value="PxpC"/>
</dbReference>
<dbReference type="Pfam" id="PF02626">
    <property type="entry name" value="CT_A_B"/>
    <property type="match status" value="1"/>
</dbReference>
<evidence type="ECO:0000256" key="3">
    <source>
        <dbReference type="ARBA" id="ARBA00022840"/>
    </source>
</evidence>